<dbReference type="GO" id="GO:0004888">
    <property type="term" value="F:transmembrane signaling receptor activity"/>
    <property type="evidence" value="ECO:0007669"/>
    <property type="project" value="InterPro"/>
</dbReference>
<dbReference type="SUPFAM" id="SSF58104">
    <property type="entry name" value="Methyl-accepting chemotaxis protein (MCP) signaling domain"/>
    <property type="match status" value="1"/>
</dbReference>
<evidence type="ECO:0000313" key="7">
    <source>
        <dbReference type="EMBL" id="KZL91375.1"/>
    </source>
</evidence>
<feature type="domain" description="Methyl-accepting transducer" evidence="5">
    <location>
        <begin position="283"/>
        <end position="541"/>
    </location>
</feature>
<name>A0A161WI45_9CLOT</name>
<evidence type="ECO:0000259" key="6">
    <source>
        <dbReference type="PROSITE" id="PS50885"/>
    </source>
</evidence>
<dbReference type="STRING" id="1121326.CLMAG_31340"/>
<reference evidence="7 8" key="1">
    <citation type="submission" date="2016-04" db="EMBL/GenBank/DDBJ databases">
        <title>Genome sequence of Clostridium magnum DSM 2767.</title>
        <authorList>
            <person name="Poehlein A."/>
            <person name="Uhlig R."/>
            <person name="Fischer R."/>
            <person name="Bahl H."/>
            <person name="Daniel R."/>
        </authorList>
    </citation>
    <scope>NUCLEOTIDE SEQUENCE [LARGE SCALE GENOMIC DNA]</scope>
    <source>
        <strain evidence="7 8">DSM 2767</strain>
    </source>
</reference>
<feature type="transmembrane region" description="Helical" evidence="4">
    <location>
        <begin position="191"/>
        <end position="210"/>
    </location>
</feature>
<feature type="domain" description="HAMP" evidence="6">
    <location>
        <begin position="212"/>
        <end position="264"/>
    </location>
</feature>
<protein>
    <submittedName>
        <fullName evidence="7">Putative methyl-accepting chemotaxis protein YoaH</fullName>
    </submittedName>
</protein>
<dbReference type="SMART" id="SM00283">
    <property type="entry name" value="MA"/>
    <property type="match status" value="1"/>
</dbReference>
<accession>A0A161WI45</accession>
<dbReference type="PROSITE" id="PS50885">
    <property type="entry name" value="HAMP"/>
    <property type="match status" value="1"/>
</dbReference>
<dbReference type="InterPro" id="IPR003660">
    <property type="entry name" value="HAMP_dom"/>
</dbReference>
<dbReference type="Pfam" id="PF00672">
    <property type="entry name" value="HAMP"/>
    <property type="match status" value="1"/>
</dbReference>
<dbReference type="PANTHER" id="PTHR32089">
    <property type="entry name" value="METHYL-ACCEPTING CHEMOTAXIS PROTEIN MCPB"/>
    <property type="match status" value="1"/>
</dbReference>
<keyword evidence="4" id="KW-0812">Transmembrane</keyword>
<keyword evidence="8" id="KW-1185">Reference proteome</keyword>
<sequence length="570" mass="63228">MLKKMKISQKLFATITISVLFLILVGIVSLLNMNTMNNNAEKIYNVNLLALEKLYPFQSNVNKTLRNMEHIINSNFKYDVISTEEELKKITDTNNQLLSEYEKIPHSSQKEEEYYGKAKIILTKYRDVREKIVSSAKEGNYEEAIKLYNGEYFPLKEELDDSINMLIEDNVKSAENSFNSSGEVFESTTKLYTAIIVIVALIMTILGFVFTKWLKRRISDITSYAENLAQGDLTQEVKITTEDEIGQMGRSLNVATSNMRELVSELINGMQDMSAASEELTATMEEVSATMENIKQSTQGIVQGNTELSSSTEGLSETSEEIGELTNKLADRAVNGDKASTKIMERAINVKNKAEESSITATKLYEEKEAKIKKAIYDTKIVVEIGKMAEVIGEIAEQTNLLALNASIEAARAGEAGKGFAVVAEEVRKLAEQSADAVTKIRKTIVDVRDAIKNLVVNSNDVLKFVDIQVKPDYEMLKSVGQQYQQDAEFLSQMSKEMSLSSNTISNSVSEMNASIMSVSATTQQSVGNSEEILGSISQATAAAEEVAKQAQSTSELSEKLTQMAHRFKV</sequence>
<dbReference type="GO" id="GO:0006935">
    <property type="term" value="P:chemotaxis"/>
    <property type="evidence" value="ECO:0007669"/>
    <property type="project" value="InterPro"/>
</dbReference>
<comment type="caution">
    <text evidence="7">The sequence shown here is derived from an EMBL/GenBank/DDBJ whole genome shotgun (WGS) entry which is preliminary data.</text>
</comment>
<evidence type="ECO:0000256" key="3">
    <source>
        <dbReference type="PROSITE-ProRule" id="PRU00284"/>
    </source>
</evidence>
<dbReference type="GO" id="GO:0016020">
    <property type="term" value="C:membrane"/>
    <property type="evidence" value="ECO:0007669"/>
    <property type="project" value="InterPro"/>
</dbReference>
<evidence type="ECO:0000256" key="1">
    <source>
        <dbReference type="ARBA" id="ARBA00023224"/>
    </source>
</evidence>
<dbReference type="Pfam" id="PF12729">
    <property type="entry name" value="4HB_MCP_1"/>
    <property type="match status" value="1"/>
</dbReference>
<dbReference type="PROSITE" id="PS50111">
    <property type="entry name" value="CHEMOTAXIS_TRANSDUC_2"/>
    <property type="match status" value="1"/>
</dbReference>
<evidence type="ECO:0000313" key="8">
    <source>
        <dbReference type="Proteomes" id="UP000076603"/>
    </source>
</evidence>
<dbReference type="Pfam" id="PF00015">
    <property type="entry name" value="MCPsignal"/>
    <property type="match status" value="1"/>
</dbReference>
<dbReference type="PATRIC" id="fig|1121326.3.peg.3162"/>
<evidence type="ECO:0000256" key="2">
    <source>
        <dbReference type="ARBA" id="ARBA00029447"/>
    </source>
</evidence>
<keyword evidence="4" id="KW-0472">Membrane</keyword>
<keyword evidence="1 3" id="KW-0807">Transducer</keyword>
<dbReference type="OrthoDB" id="1887545at2"/>
<feature type="transmembrane region" description="Helical" evidence="4">
    <location>
        <begin position="12"/>
        <end position="31"/>
    </location>
</feature>
<evidence type="ECO:0000259" key="5">
    <source>
        <dbReference type="PROSITE" id="PS50111"/>
    </source>
</evidence>
<dbReference type="Gene3D" id="1.10.287.950">
    <property type="entry name" value="Methyl-accepting chemotaxis protein"/>
    <property type="match status" value="1"/>
</dbReference>
<gene>
    <name evidence="7" type="primary">yoaH_2</name>
    <name evidence="7" type="ORF">CLMAG_31340</name>
</gene>
<comment type="similarity">
    <text evidence="2">Belongs to the methyl-accepting chemotaxis (MCP) protein family.</text>
</comment>
<dbReference type="InterPro" id="IPR024478">
    <property type="entry name" value="HlyB_4HB_MCP"/>
</dbReference>
<dbReference type="PRINTS" id="PR00260">
    <property type="entry name" value="CHEMTRNSDUCR"/>
</dbReference>
<dbReference type="AlphaFoldDB" id="A0A161WI45"/>
<organism evidence="7 8">
    <name type="scientific">Clostridium magnum DSM 2767</name>
    <dbReference type="NCBI Taxonomy" id="1121326"/>
    <lineage>
        <taxon>Bacteria</taxon>
        <taxon>Bacillati</taxon>
        <taxon>Bacillota</taxon>
        <taxon>Clostridia</taxon>
        <taxon>Eubacteriales</taxon>
        <taxon>Clostridiaceae</taxon>
        <taxon>Clostridium</taxon>
    </lineage>
</organism>
<dbReference type="PANTHER" id="PTHR32089:SF112">
    <property type="entry name" value="LYSOZYME-LIKE PROTEIN-RELATED"/>
    <property type="match status" value="1"/>
</dbReference>
<evidence type="ECO:0000256" key="4">
    <source>
        <dbReference type="SAM" id="Phobius"/>
    </source>
</evidence>
<dbReference type="InterPro" id="IPR004090">
    <property type="entry name" value="Chemotax_Me-accpt_rcpt"/>
</dbReference>
<dbReference type="Proteomes" id="UP000076603">
    <property type="component" value="Unassembled WGS sequence"/>
</dbReference>
<dbReference type="EMBL" id="LWAE01000003">
    <property type="protein sequence ID" value="KZL91375.1"/>
    <property type="molecule type" value="Genomic_DNA"/>
</dbReference>
<dbReference type="InterPro" id="IPR004089">
    <property type="entry name" value="MCPsignal_dom"/>
</dbReference>
<dbReference type="CDD" id="cd06225">
    <property type="entry name" value="HAMP"/>
    <property type="match status" value="1"/>
</dbReference>
<dbReference type="SMART" id="SM00304">
    <property type="entry name" value="HAMP"/>
    <property type="match status" value="1"/>
</dbReference>
<keyword evidence="4" id="KW-1133">Transmembrane helix</keyword>
<dbReference type="GO" id="GO:0007165">
    <property type="term" value="P:signal transduction"/>
    <property type="evidence" value="ECO:0007669"/>
    <property type="project" value="UniProtKB-KW"/>
</dbReference>
<proteinExistence type="inferred from homology"/>